<gene>
    <name evidence="3" type="ORF">C5B42_02015</name>
</gene>
<sequence length="64" mass="7667">MPKSKKDDEKKKKKRTLSSSEHKPRHSTASRKEEKDKDPFRWVILFVFLLILFISYAFWAVGQK</sequence>
<comment type="caution">
    <text evidence="3">The sequence shown here is derived from an EMBL/GenBank/DDBJ whole genome shotgun (WGS) entry which is preliminary data.</text>
</comment>
<feature type="compositionally biased region" description="Basic and acidic residues" evidence="1">
    <location>
        <begin position="1"/>
        <end position="10"/>
    </location>
</feature>
<dbReference type="AlphaFoldDB" id="A0A317JPV0"/>
<reference evidence="3 4" key="1">
    <citation type="submission" date="2018-02" db="EMBL/GenBank/DDBJ databases">
        <title>Genomic Reconstructions from Amazon Rainforest and Pasture Soil Reveal Novel Insights into the Physiology of Candidate Phyla in Tropical Sites.</title>
        <authorList>
            <person name="Kroeger M.E."/>
            <person name="Delmont T."/>
            <person name="Eren A.M."/>
            <person name="Guo J."/>
            <person name="Meyer K.M."/>
            <person name="Khan K."/>
            <person name="Rodrigues J.L.M."/>
            <person name="Bohannan B.J.M."/>
            <person name="Tringe S."/>
            <person name="Borges C.D."/>
            <person name="Tiedje J."/>
            <person name="Tsai S.M."/>
            <person name="Nusslein K."/>
        </authorList>
    </citation>
    <scope>NUCLEOTIDE SEQUENCE [LARGE SCALE GENOMIC DNA]</scope>
    <source>
        <strain evidence="3">Amazon FNV 2010 28 9</strain>
    </source>
</reference>
<evidence type="ECO:0000256" key="1">
    <source>
        <dbReference type="SAM" id="MobiDB-lite"/>
    </source>
</evidence>
<keyword evidence="2" id="KW-0472">Membrane</keyword>
<protein>
    <submittedName>
        <fullName evidence="3">Uncharacterized protein</fullName>
    </submittedName>
</protein>
<keyword evidence="2" id="KW-0812">Transmembrane</keyword>
<feature type="transmembrane region" description="Helical" evidence="2">
    <location>
        <begin position="40"/>
        <end position="61"/>
    </location>
</feature>
<feature type="region of interest" description="Disordered" evidence="1">
    <location>
        <begin position="1"/>
        <end position="35"/>
    </location>
</feature>
<proteinExistence type="predicted"/>
<name>A0A317JPV0_9BACT</name>
<dbReference type="EMBL" id="PSRQ01000023">
    <property type="protein sequence ID" value="PWU23782.1"/>
    <property type="molecule type" value="Genomic_DNA"/>
</dbReference>
<keyword evidence="2" id="KW-1133">Transmembrane helix</keyword>
<organism evidence="3 4">
    <name type="scientific">Candidatus Cerribacteria bacterium 'Amazon FNV 2010 28 9'</name>
    <dbReference type="NCBI Taxonomy" id="2081795"/>
    <lineage>
        <taxon>Bacteria</taxon>
        <taxon>Candidatus Cerribacteria</taxon>
    </lineage>
</organism>
<evidence type="ECO:0000256" key="2">
    <source>
        <dbReference type="SAM" id="Phobius"/>
    </source>
</evidence>
<evidence type="ECO:0000313" key="4">
    <source>
        <dbReference type="Proteomes" id="UP000246104"/>
    </source>
</evidence>
<evidence type="ECO:0000313" key="3">
    <source>
        <dbReference type="EMBL" id="PWU23782.1"/>
    </source>
</evidence>
<accession>A0A317JPV0</accession>
<dbReference type="Proteomes" id="UP000246104">
    <property type="component" value="Unassembled WGS sequence"/>
</dbReference>